<evidence type="ECO:0000259" key="7">
    <source>
        <dbReference type="PROSITE" id="PS00623"/>
    </source>
</evidence>
<dbReference type="InterPro" id="IPR029058">
    <property type="entry name" value="AB_hydrolase_fold"/>
</dbReference>
<organism evidence="8 9">
    <name type="scientific">Colletotrichum sojae</name>
    <dbReference type="NCBI Taxonomy" id="2175907"/>
    <lineage>
        <taxon>Eukaryota</taxon>
        <taxon>Fungi</taxon>
        <taxon>Dikarya</taxon>
        <taxon>Ascomycota</taxon>
        <taxon>Pezizomycotina</taxon>
        <taxon>Sordariomycetes</taxon>
        <taxon>Hypocreomycetidae</taxon>
        <taxon>Glomerellales</taxon>
        <taxon>Glomerellaceae</taxon>
        <taxon>Colletotrichum</taxon>
        <taxon>Colletotrichum orchidearum species complex</taxon>
    </lineage>
</organism>
<name>A0A8H6J095_9PEZI</name>
<keyword evidence="3 5" id="KW-0274">FAD</keyword>
<reference evidence="8 9" key="1">
    <citation type="journal article" date="2020" name="Phytopathology">
        <title>Genome Sequence Resources of Colletotrichum truncatum, C. plurivorum, C. musicola, and C. sojae: Four Species Pathogenic to Soybean (Glycine max).</title>
        <authorList>
            <person name="Rogerio F."/>
            <person name="Boufleur T.R."/>
            <person name="Ciampi-Guillardi M."/>
            <person name="Sukno S.A."/>
            <person name="Thon M.R."/>
            <person name="Massola Junior N.S."/>
            <person name="Baroncelli R."/>
        </authorList>
    </citation>
    <scope>NUCLEOTIDE SEQUENCE [LARGE SCALE GENOMIC DNA]</scope>
    <source>
        <strain evidence="8 9">LFN0009</strain>
    </source>
</reference>
<evidence type="ECO:0000256" key="3">
    <source>
        <dbReference type="ARBA" id="ARBA00022827"/>
    </source>
</evidence>
<feature type="region of interest" description="Disordered" evidence="6">
    <location>
        <begin position="39"/>
        <end position="58"/>
    </location>
</feature>
<sequence length="1294" mass="142468">MSGIHMEYNGQPNGHNGENGGDSYDEPLRTIEPREDYDKFEEDYPESSDPCEGFGKRAGNYDPVTGTYPRISRPVEVIRPSYDCVVIGSGYGGAVAASRMARGHKSVCLLERGKERWPGEFPTDSVPAIRELHMTNAATDGVIGRLGKAALGHDPTGLYHLYVGDGQNAFVGNGLGGTSLLNANVFLEADEKTLDLPIWPKDIKGKELKNYYERARSVLEPEAYPQDYPRLHKLDTLEKQAKLMGWGDKFYRVPQTTRFRDGDNSTGVSMKASTLTGQDTTGLNDGSKSTTLVNYLSDAWNWGAEMFCQCEVRYVTKAVDREGYIVHFAWHGGKRANFKDIFHEDLMWVHAKELVFFGAGSIGTTEILLRSKKMGLEMSKDVGHGMSGNGDILAFGYNTNEYVNSIGRPDPPPNRPVGPCITGVIDCRDQENPLDGFVIEEGAVPAALAPFYELMLSYMPGRIFPSNLKLSDKIGHVGAAVSSRVLGPYSRLSATEKTQCYLIMSHDSSQATMSLVNDRPFINYSGVGKSQRVKKLSGYLSKMTNLIGGTYVDSPFYAAFGEKEITVHAIGGARISNNDTGENGGVNANGQLFTGQTEKVHKGLVVCDGTIVPAALGVNPFATITALAERSVEKVAEEFGIDIDYKRKNGPLNLFGKPAHTPNHDVNMDVDRVQTIIQAARVDQTSGVAFSEMMDGWIHIGEDAKDLSFERAFTAARGKGEYSRFFLTARSWNTHNLVNDKEHQATLTGTFTCPQLGGTCMVQGGKFQLFNDDPRAPDTTNLTYNFTVACPNGRNLHFNGYKVVNSNVVLNPLNLWKATTTLYCTISELEEKDAQGQALPQKVVGKGIIHIRPSAFLSEVTTMVPTGTTLYDRVTSTANFLGFFAAKAAGAFLTPFIPMQWPSLPFNNYENLTAPNATITVTARDNVKSKLVMWNPGKGQGQGFTSDDAPIIFMIPGAAVDHQIFSLPTIKNNAVNYYRERGFRVYSMTHRVGKTVVAQQNWTPYDARRDIHAALEEIRRRHNIETKPDGSGPNKTLYVIGHCAGSVALSCGLLDGTIPRQWLSGVTASQVFMNPTFAKVNNLKASMPISPAWLYSLFQGNWFDCSSSPQDGYVQQALNQLLRFYPVGRRDEICNSVVCHRSSLVFGRLWSHKNLNEATHSQLENFIGGTSMASLQYLMNTGTTSHVVDTQGTNLVTPQNLARLRGLPIFFFSGSENSVYLPENTDTSFTALSDANGGLYYERQVFEGRGHLDAWMSSTAHQDVFPRVLNHINNVHEGKYASFSKELSKLKSAR</sequence>
<dbReference type="GO" id="GO:0050660">
    <property type="term" value="F:flavin adenine dinucleotide binding"/>
    <property type="evidence" value="ECO:0007669"/>
    <property type="project" value="InterPro"/>
</dbReference>
<dbReference type="InterPro" id="IPR036188">
    <property type="entry name" value="FAD/NAD-bd_sf"/>
</dbReference>
<keyword evidence="4" id="KW-0560">Oxidoreductase</keyword>
<evidence type="ECO:0000256" key="5">
    <source>
        <dbReference type="RuleBase" id="RU003968"/>
    </source>
</evidence>
<dbReference type="SUPFAM" id="SSF53474">
    <property type="entry name" value="alpha/beta-Hydrolases"/>
    <property type="match status" value="1"/>
</dbReference>
<comment type="cofactor">
    <cofactor evidence="1">
        <name>FAD</name>
        <dbReference type="ChEBI" id="CHEBI:57692"/>
    </cofactor>
</comment>
<keyword evidence="9" id="KW-1185">Reference proteome</keyword>
<gene>
    <name evidence="8" type="ORF">CSOJ01_10398</name>
</gene>
<dbReference type="Gene3D" id="3.50.50.60">
    <property type="entry name" value="FAD/NAD(P)-binding domain"/>
    <property type="match status" value="3"/>
</dbReference>
<accession>A0A8H6J095</accession>
<keyword evidence="2 5" id="KW-0285">Flavoprotein</keyword>
<dbReference type="SUPFAM" id="SSF51905">
    <property type="entry name" value="FAD/NAD(P)-binding domain"/>
    <property type="match status" value="1"/>
</dbReference>
<dbReference type="Proteomes" id="UP000652219">
    <property type="component" value="Unassembled WGS sequence"/>
</dbReference>
<evidence type="ECO:0000313" key="9">
    <source>
        <dbReference type="Proteomes" id="UP000652219"/>
    </source>
</evidence>
<dbReference type="PROSITE" id="PS00623">
    <property type="entry name" value="GMC_OXRED_1"/>
    <property type="match status" value="1"/>
</dbReference>
<dbReference type="Pfam" id="PF00732">
    <property type="entry name" value="GMC_oxred_N"/>
    <property type="match status" value="1"/>
</dbReference>
<dbReference type="PANTHER" id="PTHR47470">
    <property type="entry name" value="CHOLESTEROL OXIDASE"/>
    <property type="match status" value="1"/>
</dbReference>
<evidence type="ECO:0000313" key="8">
    <source>
        <dbReference type="EMBL" id="KAF6804134.1"/>
    </source>
</evidence>
<evidence type="ECO:0000256" key="2">
    <source>
        <dbReference type="ARBA" id="ARBA00022630"/>
    </source>
</evidence>
<evidence type="ECO:0000256" key="4">
    <source>
        <dbReference type="ARBA" id="ARBA00023002"/>
    </source>
</evidence>
<dbReference type="Gene3D" id="3.40.50.1820">
    <property type="entry name" value="alpha/beta hydrolase"/>
    <property type="match status" value="1"/>
</dbReference>
<dbReference type="InterPro" id="IPR052542">
    <property type="entry name" value="Cholesterol_Oxidase"/>
</dbReference>
<feature type="domain" description="Glucose-methanol-choline oxidoreductase N-terminal" evidence="7">
    <location>
        <begin position="172"/>
        <end position="195"/>
    </location>
</feature>
<protein>
    <submittedName>
        <fullName evidence="8">Glucose-methanol-choline oxidoreductase</fullName>
    </submittedName>
</protein>
<dbReference type="PANTHER" id="PTHR47470:SF1">
    <property type="entry name" value="FAD-DEPENDENT OXIDOREDUCTASE 2 FAD BINDING DOMAIN-CONTAINING PROTEIN"/>
    <property type="match status" value="1"/>
</dbReference>
<dbReference type="InterPro" id="IPR000172">
    <property type="entry name" value="GMC_OxRdtase_N"/>
</dbReference>
<dbReference type="EMBL" id="WIGN01000217">
    <property type="protein sequence ID" value="KAF6804134.1"/>
    <property type="molecule type" value="Genomic_DNA"/>
</dbReference>
<feature type="region of interest" description="Disordered" evidence="6">
    <location>
        <begin position="1"/>
        <end position="28"/>
    </location>
</feature>
<evidence type="ECO:0000256" key="1">
    <source>
        <dbReference type="ARBA" id="ARBA00001974"/>
    </source>
</evidence>
<proteinExistence type="inferred from homology"/>
<evidence type="ECO:0000256" key="6">
    <source>
        <dbReference type="SAM" id="MobiDB-lite"/>
    </source>
</evidence>
<comment type="caution">
    <text evidence="8">The sequence shown here is derived from an EMBL/GenBank/DDBJ whole genome shotgun (WGS) entry which is preliminary data.</text>
</comment>
<dbReference type="GO" id="GO:0016614">
    <property type="term" value="F:oxidoreductase activity, acting on CH-OH group of donors"/>
    <property type="evidence" value="ECO:0007669"/>
    <property type="project" value="InterPro"/>
</dbReference>
<comment type="similarity">
    <text evidence="5">Belongs to the GMC oxidoreductase family.</text>
</comment>